<dbReference type="EMBL" id="RCWN01000003">
    <property type="protein sequence ID" value="RLQ84951.1"/>
    <property type="molecule type" value="Genomic_DNA"/>
</dbReference>
<dbReference type="Proteomes" id="UP000281094">
    <property type="component" value="Unassembled WGS sequence"/>
</dbReference>
<gene>
    <name evidence="1" type="ORF">D8780_15275</name>
</gene>
<accession>A0A3L7J621</accession>
<organism evidence="1 2">
    <name type="scientific">Notoacmeibacter ruber</name>
    <dbReference type="NCBI Taxonomy" id="2670375"/>
    <lineage>
        <taxon>Bacteria</taxon>
        <taxon>Pseudomonadati</taxon>
        <taxon>Pseudomonadota</taxon>
        <taxon>Alphaproteobacteria</taxon>
        <taxon>Hyphomicrobiales</taxon>
        <taxon>Notoacmeibacteraceae</taxon>
        <taxon>Notoacmeibacter</taxon>
    </lineage>
</organism>
<protein>
    <submittedName>
        <fullName evidence="1">Uncharacterized protein</fullName>
    </submittedName>
</protein>
<keyword evidence="2" id="KW-1185">Reference proteome</keyword>
<dbReference type="AlphaFoldDB" id="A0A3L7J621"/>
<evidence type="ECO:0000313" key="2">
    <source>
        <dbReference type="Proteomes" id="UP000281094"/>
    </source>
</evidence>
<name>A0A3L7J621_9HYPH</name>
<reference evidence="1 2" key="1">
    <citation type="submission" date="2018-10" db="EMBL/GenBank/DDBJ databases">
        <title>Notoacmeibacter sp. M2BS9Y-3-1, whole genome shotgun sequence.</title>
        <authorList>
            <person name="Tuo L."/>
        </authorList>
    </citation>
    <scope>NUCLEOTIDE SEQUENCE [LARGE SCALE GENOMIC DNA]</scope>
    <source>
        <strain evidence="1 2">M2BS9Y-3-1</strain>
    </source>
</reference>
<proteinExistence type="predicted"/>
<comment type="caution">
    <text evidence="1">The sequence shown here is derived from an EMBL/GenBank/DDBJ whole genome shotgun (WGS) entry which is preliminary data.</text>
</comment>
<evidence type="ECO:0000313" key="1">
    <source>
        <dbReference type="EMBL" id="RLQ84951.1"/>
    </source>
</evidence>
<sequence length="60" mass="7099">MPKVSEEFFLISSATLILMPTPRQYFGSMIRSKKYNRFEPTCFLCNLSRSINDCRLKLYL</sequence>